<keyword evidence="2" id="KW-1185">Reference proteome</keyword>
<evidence type="ECO:0000313" key="1">
    <source>
        <dbReference type="EMBL" id="KAH3741318.1"/>
    </source>
</evidence>
<protein>
    <submittedName>
        <fullName evidence="1">Uncharacterized protein</fullName>
    </submittedName>
</protein>
<accession>A0A9D4DCJ9</accession>
<dbReference type="EMBL" id="JAIWYP010000011">
    <property type="protein sequence ID" value="KAH3741318.1"/>
    <property type="molecule type" value="Genomic_DNA"/>
</dbReference>
<dbReference type="Proteomes" id="UP000828390">
    <property type="component" value="Unassembled WGS sequence"/>
</dbReference>
<evidence type="ECO:0000313" key="2">
    <source>
        <dbReference type="Proteomes" id="UP000828390"/>
    </source>
</evidence>
<dbReference type="AlphaFoldDB" id="A0A9D4DCJ9"/>
<reference evidence="1" key="1">
    <citation type="journal article" date="2019" name="bioRxiv">
        <title>The Genome of the Zebra Mussel, Dreissena polymorpha: A Resource for Invasive Species Research.</title>
        <authorList>
            <person name="McCartney M.A."/>
            <person name="Auch B."/>
            <person name="Kono T."/>
            <person name="Mallez S."/>
            <person name="Zhang Y."/>
            <person name="Obille A."/>
            <person name="Becker A."/>
            <person name="Abrahante J.E."/>
            <person name="Garbe J."/>
            <person name="Badalamenti J.P."/>
            <person name="Herman A."/>
            <person name="Mangelson H."/>
            <person name="Liachko I."/>
            <person name="Sullivan S."/>
            <person name="Sone E.D."/>
            <person name="Koren S."/>
            <person name="Silverstein K.A.T."/>
            <person name="Beckman K.B."/>
            <person name="Gohl D.M."/>
        </authorList>
    </citation>
    <scope>NUCLEOTIDE SEQUENCE</scope>
    <source>
        <strain evidence="1">Duluth1</strain>
        <tissue evidence="1">Whole animal</tissue>
    </source>
</reference>
<organism evidence="1 2">
    <name type="scientific">Dreissena polymorpha</name>
    <name type="common">Zebra mussel</name>
    <name type="synonym">Mytilus polymorpha</name>
    <dbReference type="NCBI Taxonomy" id="45954"/>
    <lineage>
        <taxon>Eukaryota</taxon>
        <taxon>Metazoa</taxon>
        <taxon>Spiralia</taxon>
        <taxon>Lophotrochozoa</taxon>
        <taxon>Mollusca</taxon>
        <taxon>Bivalvia</taxon>
        <taxon>Autobranchia</taxon>
        <taxon>Heteroconchia</taxon>
        <taxon>Euheterodonta</taxon>
        <taxon>Imparidentia</taxon>
        <taxon>Neoheterodontei</taxon>
        <taxon>Myida</taxon>
        <taxon>Dreissenoidea</taxon>
        <taxon>Dreissenidae</taxon>
        <taxon>Dreissena</taxon>
    </lineage>
</organism>
<gene>
    <name evidence="1" type="ORF">DPMN_048041</name>
</gene>
<proteinExistence type="predicted"/>
<name>A0A9D4DCJ9_DREPO</name>
<comment type="caution">
    <text evidence="1">The sequence shown here is derived from an EMBL/GenBank/DDBJ whole genome shotgun (WGS) entry which is preliminary data.</text>
</comment>
<sequence>MANTGEEPVSIFENVAVARCESYYETDAYDETEVSISNTFSCNRIDEREFRGLPDHLQDLIEAVPI</sequence>
<reference evidence="1" key="2">
    <citation type="submission" date="2020-11" db="EMBL/GenBank/DDBJ databases">
        <authorList>
            <person name="McCartney M.A."/>
            <person name="Auch B."/>
            <person name="Kono T."/>
            <person name="Mallez S."/>
            <person name="Becker A."/>
            <person name="Gohl D.M."/>
            <person name="Silverstein K.A.T."/>
            <person name="Koren S."/>
            <person name="Bechman K.B."/>
            <person name="Herman A."/>
            <person name="Abrahante J.E."/>
            <person name="Garbe J."/>
        </authorList>
    </citation>
    <scope>NUCLEOTIDE SEQUENCE</scope>
    <source>
        <strain evidence="1">Duluth1</strain>
        <tissue evidence="1">Whole animal</tissue>
    </source>
</reference>